<dbReference type="SMART" id="SM00419">
    <property type="entry name" value="HTH_CRP"/>
    <property type="match status" value="1"/>
</dbReference>
<organism evidence="7 8">
    <name type="scientific">Aureibacillus halotolerans</name>
    <dbReference type="NCBI Taxonomy" id="1508390"/>
    <lineage>
        <taxon>Bacteria</taxon>
        <taxon>Bacillati</taxon>
        <taxon>Bacillota</taxon>
        <taxon>Bacilli</taxon>
        <taxon>Bacillales</taxon>
        <taxon>Bacillaceae</taxon>
        <taxon>Aureibacillus</taxon>
    </lineage>
</organism>
<dbReference type="Gene3D" id="2.60.120.10">
    <property type="entry name" value="Jelly Rolls"/>
    <property type="match status" value="1"/>
</dbReference>
<evidence type="ECO:0000313" key="8">
    <source>
        <dbReference type="Proteomes" id="UP000295632"/>
    </source>
</evidence>
<dbReference type="GO" id="GO:0005829">
    <property type="term" value="C:cytosol"/>
    <property type="evidence" value="ECO:0007669"/>
    <property type="project" value="TreeGrafter"/>
</dbReference>
<proteinExistence type="predicted"/>
<dbReference type="CDD" id="cd00038">
    <property type="entry name" value="CAP_ED"/>
    <property type="match status" value="1"/>
</dbReference>
<dbReference type="Gene3D" id="1.10.10.10">
    <property type="entry name" value="Winged helix-like DNA-binding domain superfamily/Winged helix DNA-binding domain"/>
    <property type="match status" value="1"/>
</dbReference>
<evidence type="ECO:0000313" key="7">
    <source>
        <dbReference type="EMBL" id="TDQ37669.1"/>
    </source>
</evidence>
<dbReference type="InterPro" id="IPR036388">
    <property type="entry name" value="WH-like_DNA-bd_sf"/>
</dbReference>
<dbReference type="InterPro" id="IPR012318">
    <property type="entry name" value="HTH_CRP"/>
</dbReference>
<protein>
    <submittedName>
        <fullName evidence="7">CRP/FNR family transcriptional regulator</fullName>
    </submittedName>
</protein>
<dbReference type="SUPFAM" id="SSF46785">
    <property type="entry name" value="Winged helix' DNA-binding domain"/>
    <property type="match status" value="1"/>
</dbReference>
<dbReference type="SUPFAM" id="SSF51206">
    <property type="entry name" value="cAMP-binding domain-like"/>
    <property type="match status" value="1"/>
</dbReference>
<feature type="domain" description="Cyclic nucleotide-binding" evidence="5">
    <location>
        <begin position="10"/>
        <end position="131"/>
    </location>
</feature>
<dbReference type="InterPro" id="IPR018490">
    <property type="entry name" value="cNMP-bd_dom_sf"/>
</dbReference>
<dbReference type="SMART" id="SM00100">
    <property type="entry name" value="cNMP"/>
    <property type="match status" value="1"/>
</dbReference>
<dbReference type="EMBL" id="SNYJ01000012">
    <property type="protein sequence ID" value="TDQ37669.1"/>
    <property type="molecule type" value="Genomic_DNA"/>
</dbReference>
<dbReference type="PROSITE" id="PS50042">
    <property type="entry name" value="CNMP_BINDING_3"/>
    <property type="match status" value="1"/>
</dbReference>
<keyword evidence="2" id="KW-0238">DNA-binding</keyword>
<dbReference type="GO" id="GO:0003700">
    <property type="term" value="F:DNA-binding transcription factor activity"/>
    <property type="evidence" value="ECO:0007669"/>
    <property type="project" value="TreeGrafter"/>
</dbReference>
<keyword evidence="3" id="KW-0010">Activator</keyword>
<dbReference type="InterPro" id="IPR014710">
    <property type="entry name" value="RmlC-like_jellyroll"/>
</dbReference>
<dbReference type="InterPro" id="IPR000595">
    <property type="entry name" value="cNMP-bd_dom"/>
</dbReference>
<dbReference type="PROSITE" id="PS51063">
    <property type="entry name" value="HTH_CRP_2"/>
    <property type="match status" value="1"/>
</dbReference>
<dbReference type="Pfam" id="PF13545">
    <property type="entry name" value="HTH_Crp_2"/>
    <property type="match status" value="1"/>
</dbReference>
<evidence type="ECO:0000256" key="4">
    <source>
        <dbReference type="ARBA" id="ARBA00023163"/>
    </source>
</evidence>
<dbReference type="OrthoDB" id="9812325at2"/>
<reference evidence="7 8" key="1">
    <citation type="submission" date="2019-03" db="EMBL/GenBank/DDBJ databases">
        <title>Genomic Encyclopedia of Type Strains, Phase IV (KMG-IV): sequencing the most valuable type-strain genomes for metagenomic binning, comparative biology and taxonomic classification.</title>
        <authorList>
            <person name="Goeker M."/>
        </authorList>
    </citation>
    <scope>NUCLEOTIDE SEQUENCE [LARGE SCALE GENOMIC DNA]</scope>
    <source>
        <strain evidence="7 8">DSM 28697</strain>
    </source>
</reference>
<keyword evidence="8" id="KW-1185">Reference proteome</keyword>
<feature type="domain" description="HTH crp-type" evidence="6">
    <location>
        <begin position="145"/>
        <end position="218"/>
    </location>
</feature>
<dbReference type="Pfam" id="PF00027">
    <property type="entry name" value="cNMP_binding"/>
    <property type="match status" value="1"/>
</dbReference>
<keyword evidence="1" id="KW-0805">Transcription regulation</keyword>
<name>A0A4R6U017_9BACI</name>
<accession>A0A4R6U017</accession>
<evidence type="ECO:0000256" key="3">
    <source>
        <dbReference type="ARBA" id="ARBA00023159"/>
    </source>
</evidence>
<dbReference type="InterPro" id="IPR050397">
    <property type="entry name" value="Env_Response_Regulators"/>
</dbReference>
<dbReference type="PANTHER" id="PTHR24567:SF74">
    <property type="entry name" value="HTH-TYPE TRANSCRIPTIONAL REGULATOR ARCR"/>
    <property type="match status" value="1"/>
</dbReference>
<keyword evidence="4" id="KW-0804">Transcription</keyword>
<dbReference type="GO" id="GO:0003677">
    <property type="term" value="F:DNA binding"/>
    <property type="evidence" value="ECO:0007669"/>
    <property type="project" value="UniProtKB-KW"/>
</dbReference>
<dbReference type="AlphaFoldDB" id="A0A4R6U017"/>
<gene>
    <name evidence="7" type="ORF">EV213_11229</name>
</gene>
<evidence type="ECO:0000256" key="1">
    <source>
        <dbReference type="ARBA" id="ARBA00023015"/>
    </source>
</evidence>
<dbReference type="Proteomes" id="UP000295632">
    <property type="component" value="Unassembled WGS sequence"/>
</dbReference>
<evidence type="ECO:0000256" key="2">
    <source>
        <dbReference type="ARBA" id="ARBA00023125"/>
    </source>
</evidence>
<evidence type="ECO:0000259" key="6">
    <source>
        <dbReference type="PROSITE" id="PS51063"/>
    </source>
</evidence>
<comment type="caution">
    <text evidence="7">The sequence shown here is derived from an EMBL/GenBank/DDBJ whole genome shotgun (WGS) entry which is preliminary data.</text>
</comment>
<dbReference type="RefSeq" id="WP_133581137.1">
    <property type="nucleotide sequence ID" value="NZ_SNYJ01000012.1"/>
</dbReference>
<sequence length="242" mass="28434">MYESVVDTKLFKDVLRDEHKSMVEKQFTERTYPNGQIIYFHGDVGDRLFIIKSGKVKIFRQSDEQEIVLGHQFAGEAVGELEMLHYDKTRTASVAAIEETVLWSLARDEFLELTRLYPELMRKTIYILSERLVQANRKLEYLAFLDIRVRVANLLLDLHTNFGKQTTHGDLIDWKITQQHFANMIGCSRESSSRILHELQDGGILFLKNRYIYIVDMDELKLLAGWQEDSPQSRHWHKHYNS</sequence>
<dbReference type="PANTHER" id="PTHR24567">
    <property type="entry name" value="CRP FAMILY TRANSCRIPTIONAL REGULATORY PROTEIN"/>
    <property type="match status" value="1"/>
</dbReference>
<dbReference type="InterPro" id="IPR036390">
    <property type="entry name" value="WH_DNA-bd_sf"/>
</dbReference>
<evidence type="ECO:0000259" key="5">
    <source>
        <dbReference type="PROSITE" id="PS50042"/>
    </source>
</evidence>